<keyword evidence="2 9" id="KW-0963">Cytoplasm</keyword>
<evidence type="ECO:0000256" key="2">
    <source>
        <dbReference type="ARBA" id="ARBA00022490"/>
    </source>
</evidence>
<feature type="region of interest" description="Disordered" evidence="10">
    <location>
        <begin position="69"/>
        <end position="127"/>
    </location>
</feature>
<comment type="similarity">
    <text evidence="9">Belongs to the GTP-binding SRP family. FtsY subfamily.</text>
</comment>
<keyword evidence="11" id="KW-1133">Transmembrane helix</keyword>
<dbReference type="SUPFAM" id="SSF47364">
    <property type="entry name" value="Domain of the SRP/SRP receptor G-proteins"/>
    <property type="match status" value="1"/>
</dbReference>
<evidence type="ECO:0000256" key="3">
    <source>
        <dbReference type="ARBA" id="ARBA00022741"/>
    </source>
</evidence>
<dbReference type="EC" id="3.6.5.4" evidence="9"/>
<dbReference type="Gene3D" id="1.20.120.140">
    <property type="entry name" value="Signal recognition particle SRP54, nucleotide-binding domain"/>
    <property type="match status" value="1"/>
</dbReference>
<evidence type="ECO:0000256" key="5">
    <source>
        <dbReference type="ARBA" id="ARBA00023134"/>
    </source>
</evidence>
<comment type="subcellular location">
    <subcellularLocation>
        <location evidence="9">Cell membrane</location>
        <topology evidence="9">Peripheral membrane protein</topology>
        <orientation evidence="9">Cytoplasmic side</orientation>
    </subcellularLocation>
    <subcellularLocation>
        <location evidence="9">Cytoplasm</location>
    </subcellularLocation>
</comment>
<evidence type="ECO:0000256" key="11">
    <source>
        <dbReference type="SAM" id="Phobius"/>
    </source>
</evidence>
<dbReference type="Proteomes" id="UP001519332">
    <property type="component" value="Unassembled WGS sequence"/>
</dbReference>
<protein>
    <recommendedName>
        <fullName evidence="9">Signal recognition particle receptor FtsY</fullName>
        <shortName evidence="9">SRP receptor</shortName>
        <ecNumber evidence="9">3.6.5.4</ecNumber>
    </recommendedName>
</protein>
<feature type="compositionally biased region" description="Basic and acidic residues" evidence="10">
    <location>
        <begin position="85"/>
        <end position="96"/>
    </location>
</feature>
<dbReference type="Pfam" id="PF02881">
    <property type="entry name" value="SRP54_N"/>
    <property type="match status" value="1"/>
</dbReference>
<comment type="catalytic activity">
    <reaction evidence="8 9">
        <text>GTP + H2O = GDP + phosphate + H(+)</text>
        <dbReference type="Rhea" id="RHEA:19669"/>
        <dbReference type="ChEBI" id="CHEBI:15377"/>
        <dbReference type="ChEBI" id="CHEBI:15378"/>
        <dbReference type="ChEBI" id="CHEBI:37565"/>
        <dbReference type="ChEBI" id="CHEBI:43474"/>
        <dbReference type="ChEBI" id="CHEBI:58189"/>
        <dbReference type="EC" id="3.6.5.4"/>
    </reaction>
</comment>
<dbReference type="HAMAP" id="MF_00920">
    <property type="entry name" value="FtsY"/>
    <property type="match status" value="1"/>
</dbReference>
<evidence type="ECO:0000313" key="13">
    <source>
        <dbReference type="EMBL" id="MBP2323726.1"/>
    </source>
</evidence>
<keyword evidence="3 9" id="KW-0547">Nucleotide-binding</keyword>
<dbReference type="InterPro" id="IPR013822">
    <property type="entry name" value="Signal_recog_particl_SRP54_hlx"/>
</dbReference>
<keyword evidence="7 9" id="KW-0675">Receptor</keyword>
<dbReference type="PANTHER" id="PTHR43134:SF1">
    <property type="entry name" value="SIGNAL RECOGNITION PARTICLE RECEPTOR SUBUNIT ALPHA"/>
    <property type="match status" value="1"/>
</dbReference>
<keyword evidence="6 9" id="KW-0472">Membrane</keyword>
<comment type="caution">
    <text evidence="13">The sequence shown here is derived from an EMBL/GenBank/DDBJ whole genome shotgun (WGS) entry which is preliminary data.</text>
</comment>
<evidence type="ECO:0000259" key="12">
    <source>
        <dbReference type="PROSITE" id="PS00300"/>
    </source>
</evidence>
<keyword evidence="4 9" id="KW-0378">Hydrolase</keyword>
<keyword evidence="14" id="KW-1185">Reference proteome</keyword>
<dbReference type="InterPro" id="IPR000897">
    <property type="entry name" value="SRP54_GTPase_dom"/>
</dbReference>
<dbReference type="SMART" id="SM00963">
    <property type="entry name" value="SRP54_N"/>
    <property type="match status" value="1"/>
</dbReference>
<gene>
    <name evidence="9" type="primary">ftsY</name>
    <name evidence="13" type="ORF">JOF56_004111</name>
</gene>
<dbReference type="EMBL" id="JAGINW010000001">
    <property type="protein sequence ID" value="MBP2323726.1"/>
    <property type="molecule type" value="Genomic_DNA"/>
</dbReference>
<feature type="transmembrane region" description="Helical" evidence="11">
    <location>
        <begin position="6"/>
        <end position="27"/>
    </location>
</feature>
<keyword evidence="11" id="KW-0812">Transmembrane</keyword>
<dbReference type="Gene3D" id="3.40.50.300">
    <property type="entry name" value="P-loop containing nucleotide triphosphate hydrolases"/>
    <property type="match status" value="1"/>
</dbReference>
<name>A0ABS4TIR7_9PSEU</name>
<accession>A0ABS4TIR7</accession>
<dbReference type="InterPro" id="IPR004390">
    <property type="entry name" value="SR_rcpt_FtsY"/>
</dbReference>
<dbReference type="RefSeq" id="WP_209640566.1">
    <property type="nucleotide sequence ID" value="NZ_JAGINW010000001.1"/>
</dbReference>
<feature type="compositionally biased region" description="Low complexity" evidence="10">
    <location>
        <begin position="101"/>
        <end position="110"/>
    </location>
</feature>
<dbReference type="InterPro" id="IPR042101">
    <property type="entry name" value="SRP54_N_sf"/>
</dbReference>
<feature type="binding site" evidence="9">
    <location>
        <begin position="383"/>
        <end position="386"/>
    </location>
    <ligand>
        <name>GTP</name>
        <dbReference type="ChEBI" id="CHEBI:37565"/>
    </ligand>
</feature>
<feature type="compositionally biased region" description="Acidic residues" evidence="10">
    <location>
        <begin position="112"/>
        <end position="122"/>
    </location>
</feature>
<proteinExistence type="inferred from homology"/>
<dbReference type="PROSITE" id="PS00300">
    <property type="entry name" value="SRP54"/>
    <property type="match status" value="1"/>
</dbReference>
<dbReference type="InterPro" id="IPR003593">
    <property type="entry name" value="AAA+_ATPase"/>
</dbReference>
<comment type="function">
    <text evidence="9">Involved in targeting and insertion of nascent membrane proteins into the cytoplasmic membrane. Acts as a receptor for the complex formed by the signal recognition particle (SRP) and the ribosome-nascent chain (RNC).</text>
</comment>
<evidence type="ECO:0000256" key="8">
    <source>
        <dbReference type="ARBA" id="ARBA00048027"/>
    </source>
</evidence>
<organism evidence="13 14">
    <name type="scientific">Kibdelosporangium banguiense</name>
    <dbReference type="NCBI Taxonomy" id="1365924"/>
    <lineage>
        <taxon>Bacteria</taxon>
        <taxon>Bacillati</taxon>
        <taxon>Actinomycetota</taxon>
        <taxon>Actinomycetes</taxon>
        <taxon>Pseudonocardiales</taxon>
        <taxon>Pseudonocardiaceae</taxon>
        <taxon>Kibdelosporangium</taxon>
    </lineage>
</organism>
<dbReference type="PANTHER" id="PTHR43134">
    <property type="entry name" value="SIGNAL RECOGNITION PARTICLE RECEPTOR SUBUNIT ALPHA"/>
    <property type="match status" value="1"/>
</dbReference>
<sequence length="431" mass="45174">MSTTVIVIIAVVLVLLALALVTGVILAKRRRVSLTDTEKKAVEDRPKYQAGGAISLAPAKPALPEHPVADRTEVDGQPGVGDDASVPRDSEKREIVDIPLPDAVETAPEPAAEPEPELDEIEPTSGRLERLRGKLARSRSGFGQGLLGLLGAGDLDEDSWTEVEDTLLLADLGSATTNDIIEKLRSELTARGVRTPEQARAVLREVLVGALHPEMDRAVRALPHVNGDAKKPAVVLVAGVNGTGKTTTTGKLARVLVADGRTVLLGAADTFRAAAAEQLATWASRVGAEVVRGKEGADPAAVAFDAVKRGAETSVDAVLVDTAGRLHTKTGLMDELGKVKRVVEKQAEIDEVLLVLDATTGQNGLTQARVFREVVDVTGIVLTKLDGTAKGGIVFQVQRELGVPVKLVGLGEGPDDLAPFEPGAFVDALLG</sequence>
<comment type="subunit">
    <text evidence="9">Part of the signal recognition particle protein translocation system, which is composed of SRP and FtsY.</text>
</comment>
<dbReference type="SMART" id="SM00962">
    <property type="entry name" value="SRP54"/>
    <property type="match status" value="1"/>
</dbReference>
<evidence type="ECO:0000256" key="9">
    <source>
        <dbReference type="HAMAP-Rule" id="MF_00920"/>
    </source>
</evidence>
<dbReference type="Pfam" id="PF00448">
    <property type="entry name" value="SRP54"/>
    <property type="match status" value="1"/>
</dbReference>
<feature type="domain" description="SRP54-type proteins GTP-binding" evidence="12">
    <location>
        <begin position="404"/>
        <end position="417"/>
    </location>
</feature>
<evidence type="ECO:0000256" key="7">
    <source>
        <dbReference type="ARBA" id="ARBA00023170"/>
    </source>
</evidence>
<evidence type="ECO:0000313" key="14">
    <source>
        <dbReference type="Proteomes" id="UP001519332"/>
    </source>
</evidence>
<feature type="binding site" evidence="9">
    <location>
        <begin position="321"/>
        <end position="325"/>
    </location>
    <ligand>
        <name>GTP</name>
        <dbReference type="ChEBI" id="CHEBI:37565"/>
    </ligand>
</feature>
<dbReference type="InterPro" id="IPR027417">
    <property type="entry name" value="P-loop_NTPase"/>
</dbReference>
<dbReference type="InterPro" id="IPR036225">
    <property type="entry name" value="SRP/SRP_N"/>
</dbReference>
<feature type="binding site" evidence="9">
    <location>
        <begin position="239"/>
        <end position="246"/>
    </location>
    <ligand>
        <name>GTP</name>
        <dbReference type="ChEBI" id="CHEBI:37565"/>
    </ligand>
</feature>
<evidence type="ECO:0000256" key="10">
    <source>
        <dbReference type="SAM" id="MobiDB-lite"/>
    </source>
</evidence>
<dbReference type="SUPFAM" id="SSF52540">
    <property type="entry name" value="P-loop containing nucleoside triphosphate hydrolases"/>
    <property type="match status" value="1"/>
</dbReference>
<reference evidence="13 14" key="1">
    <citation type="submission" date="2021-03" db="EMBL/GenBank/DDBJ databases">
        <title>Sequencing the genomes of 1000 actinobacteria strains.</title>
        <authorList>
            <person name="Klenk H.-P."/>
        </authorList>
    </citation>
    <scope>NUCLEOTIDE SEQUENCE [LARGE SCALE GENOMIC DNA]</scope>
    <source>
        <strain evidence="13 14">DSM 46670</strain>
    </source>
</reference>
<dbReference type="SMART" id="SM00382">
    <property type="entry name" value="AAA"/>
    <property type="match status" value="1"/>
</dbReference>
<keyword evidence="5 9" id="KW-0342">GTP-binding</keyword>
<evidence type="ECO:0000256" key="4">
    <source>
        <dbReference type="ARBA" id="ARBA00022801"/>
    </source>
</evidence>
<dbReference type="NCBIfam" id="TIGR00064">
    <property type="entry name" value="ftsY"/>
    <property type="match status" value="1"/>
</dbReference>
<evidence type="ECO:0000256" key="6">
    <source>
        <dbReference type="ARBA" id="ARBA00023136"/>
    </source>
</evidence>
<keyword evidence="1 9" id="KW-1003">Cell membrane</keyword>
<evidence type="ECO:0000256" key="1">
    <source>
        <dbReference type="ARBA" id="ARBA00022475"/>
    </source>
</evidence>